<comment type="caution">
    <text evidence="1">The sequence shown here is derived from an EMBL/GenBank/DDBJ whole genome shotgun (WGS) entry which is preliminary data.</text>
</comment>
<proteinExistence type="predicted"/>
<evidence type="ECO:0000313" key="2">
    <source>
        <dbReference type="Proteomes" id="UP000279673"/>
    </source>
</evidence>
<accession>A0A421BRP0</accession>
<dbReference type="Proteomes" id="UP000279673">
    <property type="component" value="Unassembled WGS sequence"/>
</dbReference>
<name>A0A421BRP0_9RHOB</name>
<sequence>MTDLHEILATLRRPRLLIRAARCGQGDYNRARDLRRLMRLAQVPTPEAALRALIVEEATLEAQRREGGAQYSLTRHIELLIAMMAEARLLPRAGT</sequence>
<evidence type="ECO:0000313" key="1">
    <source>
        <dbReference type="EMBL" id="RLL70932.1"/>
    </source>
</evidence>
<gene>
    <name evidence="1" type="ORF">DYS74_06735</name>
</gene>
<dbReference type="RefSeq" id="WP_121532169.1">
    <property type="nucleotide sequence ID" value="NZ_RCHI01000005.1"/>
</dbReference>
<reference evidence="1 2" key="1">
    <citation type="submission" date="2018-10" db="EMBL/GenBank/DDBJ databases">
        <title>Rhodobacter sp . BO-81.</title>
        <authorList>
            <person name="Im W.T."/>
        </authorList>
    </citation>
    <scope>NUCLEOTIDE SEQUENCE [LARGE SCALE GENOMIC DNA]</scope>
    <source>
        <strain evidence="1 2">BO-81</strain>
    </source>
</reference>
<protein>
    <submittedName>
        <fullName evidence="1">Uncharacterized protein</fullName>
    </submittedName>
</protein>
<dbReference type="Pfam" id="PF20083">
    <property type="entry name" value="DUF6477"/>
    <property type="match status" value="1"/>
</dbReference>
<dbReference type="AlphaFoldDB" id="A0A421BRP0"/>
<organism evidence="1 2">
    <name type="scientific">Paenirhodobacter hankyongi</name>
    <dbReference type="NCBI Taxonomy" id="2294033"/>
    <lineage>
        <taxon>Bacteria</taxon>
        <taxon>Pseudomonadati</taxon>
        <taxon>Pseudomonadota</taxon>
        <taxon>Alphaproteobacteria</taxon>
        <taxon>Rhodobacterales</taxon>
        <taxon>Rhodobacter group</taxon>
        <taxon>Paenirhodobacter</taxon>
    </lineage>
</organism>
<keyword evidence="2" id="KW-1185">Reference proteome</keyword>
<dbReference type="InterPro" id="IPR045516">
    <property type="entry name" value="DUF6477"/>
</dbReference>
<dbReference type="EMBL" id="RCHI01000005">
    <property type="protein sequence ID" value="RLL70932.1"/>
    <property type="molecule type" value="Genomic_DNA"/>
</dbReference>